<organism evidence="2 3">
    <name type="scientific">Ramlibacter rhizophilus</name>
    <dbReference type="NCBI Taxonomy" id="1781167"/>
    <lineage>
        <taxon>Bacteria</taxon>
        <taxon>Pseudomonadati</taxon>
        <taxon>Pseudomonadota</taxon>
        <taxon>Betaproteobacteria</taxon>
        <taxon>Burkholderiales</taxon>
        <taxon>Comamonadaceae</taxon>
        <taxon>Ramlibacter</taxon>
    </lineage>
</organism>
<dbReference type="Gene3D" id="3.40.30.10">
    <property type="entry name" value="Glutaredoxin"/>
    <property type="match status" value="1"/>
</dbReference>
<keyword evidence="3" id="KW-1185">Reference proteome</keyword>
<dbReference type="SUPFAM" id="SSF47616">
    <property type="entry name" value="GST C-terminal domain-like"/>
    <property type="match status" value="1"/>
</dbReference>
<dbReference type="Proteomes" id="UP000297564">
    <property type="component" value="Unassembled WGS sequence"/>
</dbReference>
<dbReference type="InterPro" id="IPR036249">
    <property type="entry name" value="Thioredoxin-like_sf"/>
</dbReference>
<comment type="caution">
    <text evidence="2">The sequence shown here is derived from an EMBL/GenBank/DDBJ whole genome shotgun (WGS) entry which is preliminary data.</text>
</comment>
<sequence length="204" mass="22288">MRLRLTSASPFARKVRVTAHELGIADRIELVPTVLRPADADFLAQNPLGRVPVLETADGEVYVDSHVICEWLDATFGGHRLLPQTGPDRWRALSLAAIAGGVVEAAMHVRRERARPEGQADAALVTHALGQVNRALDRLQHDIAAPALAGARGFDHAAIALACTVGWLIFRFDDKLAFEARPTLHRWWTGHVLPRPSMQATLPA</sequence>
<dbReference type="InterPro" id="IPR036282">
    <property type="entry name" value="Glutathione-S-Trfase_C_sf"/>
</dbReference>
<dbReference type="GO" id="GO:0016740">
    <property type="term" value="F:transferase activity"/>
    <property type="evidence" value="ECO:0007669"/>
    <property type="project" value="UniProtKB-KW"/>
</dbReference>
<gene>
    <name evidence="2" type="ORF">EZ242_13950</name>
</gene>
<dbReference type="GO" id="GO:0005737">
    <property type="term" value="C:cytoplasm"/>
    <property type="evidence" value="ECO:0007669"/>
    <property type="project" value="TreeGrafter"/>
</dbReference>
<dbReference type="PANTHER" id="PTHR43968:SF6">
    <property type="entry name" value="GLUTATHIONE S-TRANSFERASE OMEGA"/>
    <property type="match status" value="1"/>
</dbReference>
<dbReference type="PANTHER" id="PTHR43968">
    <property type="match status" value="1"/>
</dbReference>
<dbReference type="PROSITE" id="PS50404">
    <property type="entry name" value="GST_NTER"/>
    <property type="match status" value="1"/>
</dbReference>
<dbReference type="RefSeq" id="WP_135285780.1">
    <property type="nucleotide sequence ID" value="NZ_SMLL01000005.1"/>
</dbReference>
<dbReference type="Gene3D" id="1.20.1050.10">
    <property type="match status" value="1"/>
</dbReference>
<evidence type="ECO:0000259" key="1">
    <source>
        <dbReference type="PROSITE" id="PS50404"/>
    </source>
</evidence>
<protein>
    <submittedName>
        <fullName evidence="2">Glutathione S-transferase</fullName>
    </submittedName>
</protein>
<keyword evidence="2" id="KW-0808">Transferase</keyword>
<feature type="domain" description="GST N-terminal" evidence="1">
    <location>
        <begin position="1"/>
        <end position="80"/>
    </location>
</feature>
<dbReference type="OrthoDB" id="8634103at2"/>
<accession>A0A4Z0BJM4</accession>
<dbReference type="Pfam" id="PF13409">
    <property type="entry name" value="GST_N_2"/>
    <property type="match status" value="1"/>
</dbReference>
<dbReference type="EMBL" id="SMLL01000005">
    <property type="protein sequence ID" value="TFY98629.1"/>
    <property type="molecule type" value="Genomic_DNA"/>
</dbReference>
<dbReference type="AlphaFoldDB" id="A0A4Z0BJM4"/>
<name>A0A4Z0BJM4_9BURK</name>
<dbReference type="InterPro" id="IPR004045">
    <property type="entry name" value="Glutathione_S-Trfase_N"/>
</dbReference>
<reference evidence="2 3" key="1">
    <citation type="submission" date="2019-03" db="EMBL/GenBank/DDBJ databases">
        <title>Ramlibacter rhizophilus CCTCC AB2015357, whole genome shotgun sequence.</title>
        <authorList>
            <person name="Zhang X."/>
            <person name="Feng G."/>
            <person name="Zhu H."/>
        </authorList>
    </citation>
    <scope>NUCLEOTIDE SEQUENCE [LARGE SCALE GENOMIC DNA]</scope>
    <source>
        <strain evidence="2 3">CCTCC AB2015357</strain>
    </source>
</reference>
<dbReference type="SUPFAM" id="SSF52833">
    <property type="entry name" value="Thioredoxin-like"/>
    <property type="match status" value="1"/>
</dbReference>
<proteinExistence type="predicted"/>
<evidence type="ECO:0000313" key="3">
    <source>
        <dbReference type="Proteomes" id="UP000297564"/>
    </source>
</evidence>
<evidence type="ECO:0000313" key="2">
    <source>
        <dbReference type="EMBL" id="TFY98629.1"/>
    </source>
</evidence>
<dbReference type="InterPro" id="IPR050983">
    <property type="entry name" value="GST_Omega/HSP26"/>
</dbReference>